<dbReference type="InterPro" id="IPR015422">
    <property type="entry name" value="PyrdxlP-dep_Trfase_small"/>
</dbReference>
<accession>A0AAU9EJI3</accession>
<dbReference type="Proteomes" id="UP001366166">
    <property type="component" value="Chromosome"/>
</dbReference>
<dbReference type="EMBL" id="AP028679">
    <property type="protein sequence ID" value="BEQ16160.1"/>
    <property type="molecule type" value="Genomic_DNA"/>
</dbReference>
<evidence type="ECO:0000313" key="1">
    <source>
        <dbReference type="EMBL" id="BEQ16160.1"/>
    </source>
</evidence>
<organism evidence="1 2">
    <name type="scientific">Desulfoferula mesophila</name>
    <dbReference type="NCBI Taxonomy" id="3058419"/>
    <lineage>
        <taxon>Bacteria</taxon>
        <taxon>Pseudomonadati</taxon>
        <taxon>Thermodesulfobacteriota</taxon>
        <taxon>Desulfarculia</taxon>
        <taxon>Desulfarculales</taxon>
        <taxon>Desulfarculaceae</taxon>
        <taxon>Desulfoferula</taxon>
    </lineage>
</organism>
<gene>
    <name evidence="1" type="ORF">FAK_32260</name>
</gene>
<sequence>MVDYSDPSFSVPLAVAVHPTDPAALAEHFLNLWTWARWVRIYAKPPQAVLAASRLAAAQGKPKAVSWMAPGTGHPLSSPGGVPGVAVLRCDWAAGPEEVHFNATEAQRQGLMLVVDESTTGLRLARGGACAAYGLQPDAVLWAPTLPGGRTLGLLAGRGEAPPEPEEKQLPGPEAREAAAVLLDLARREDIHAAMEALGQNLRMGLEYFSRRAGLNDEIALEGPMSLPRLTGRRVWAFMALAAEERLRLAPLVLFDPVLDQEDAQELVWPRLARACARLKVLPEGEMAPLGWRDAGPSTCRAAGDILKNFQS</sequence>
<dbReference type="Gene3D" id="3.40.640.10">
    <property type="entry name" value="Type I PLP-dependent aspartate aminotransferase-like (Major domain)"/>
    <property type="match status" value="1"/>
</dbReference>
<evidence type="ECO:0000313" key="2">
    <source>
        <dbReference type="Proteomes" id="UP001366166"/>
    </source>
</evidence>
<dbReference type="InterPro" id="IPR015424">
    <property type="entry name" value="PyrdxlP-dep_Trfase"/>
</dbReference>
<dbReference type="AlphaFoldDB" id="A0AAU9EJI3"/>
<protein>
    <submittedName>
        <fullName evidence="1">Uncharacterized protein</fullName>
    </submittedName>
</protein>
<dbReference type="SUPFAM" id="SSF53383">
    <property type="entry name" value="PLP-dependent transferases"/>
    <property type="match status" value="1"/>
</dbReference>
<dbReference type="KEGG" id="dmp:FAK_32260"/>
<keyword evidence="2" id="KW-1185">Reference proteome</keyword>
<proteinExistence type="predicted"/>
<reference evidence="2" key="1">
    <citation type="journal article" date="2023" name="Arch. Microbiol.">
        <title>Desulfoferula mesophilus gen. nov. sp. nov., a mesophilic sulfate-reducing bacterium isolated from a brackish lake sediment.</title>
        <authorList>
            <person name="Watanabe T."/>
            <person name="Yabe T."/>
            <person name="Tsuji J.M."/>
            <person name="Fukui M."/>
        </authorList>
    </citation>
    <scope>NUCLEOTIDE SEQUENCE [LARGE SCALE GENOMIC DNA]</scope>
    <source>
        <strain evidence="2">12FAK</strain>
    </source>
</reference>
<dbReference type="Gene3D" id="3.90.1150.10">
    <property type="entry name" value="Aspartate Aminotransferase, domain 1"/>
    <property type="match status" value="1"/>
</dbReference>
<dbReference type="InterPro" id="IPR015421">
    <property type="entry name" value="PyrdxlP-dep_Trfase_major"/>
</dbReference>
<name>A0AAU9EJI3_9BACT</name>